<name>A0A8J5RYC8_ZIZPA</name>
<dbReference type="AlphaFoldDB" id="A0A8J5RYC8"/>
<accession>A0A8J5RYC8</accession>
<reference evidence="1" key="1">
    <citation type="journal article" date="2021" name="bioRxiv">
        <title>Whole Genome Assembly and Annotation of Northern Wild Rice, Zizania palustris L., Supports a Whole Genome Duplication in the Zizania Genus.</title>
        <authorList>
            <person name="Haas M."/>
            <person name="Kono T."/>
            <person name="Macchietto M."/>
            <person name="Millas R."/>
            <person name="McGilp L."/>
            <person name="Shao M."/>
            <person name="Duquette J."/>
            <person name="Hirsch C.N."/>
            <person name="Kimball J."/>
        </authorList>
    </citation>
    <scope>NUCLEOTIDE SEQUENCE</scope>
    <source>
        <tissue evidence="1">Fresh leaf tissue</tissue>
    </source>
</reference>
<gene>
    <name evidence="1" type="ORF">GUJ93_ZPchr0001g32852</name>
</gene>
<evidence type="ECO:0000313" key="1">
    <source>
        <dbReference type="EMBL" id="KAG8056099.1"/>
    </source>
</evidence>
<proteinExistence type="predicted"/>
<sequence>MCGSPDVVLGRRLAGVRNREPWRYGPGLVEKDDAKVASARRCGPECGTASWASKLAVFDWAELGHNVLFALTI</sequence>
<dbReference type="EMBL" id="JAAALK010000288">
    <property type="protein sequence ID" value="KAG8056099.1"/>
    <property type="molecule type" value="Genomic_DNA"/>
</dbReference>
<evidence type="ECO:0000313" key="2">
    <source>
        <dbReference type="Proteomes" id="UP000729402"/>
    </source>
</evidence>
<dbReference type="Proteomes" id="UP000729402">
    <property type="component" value="Unassembled WGS sequence"/>
</dbReference>
<organism evidence="1 2">
    <name type="scientific">Zizania palustris</name>
    <name type="common">Northern wild rice</name>
    <dbReference type="NCBI Taxonomy" id="103762"/>
    <lineage>
        <taxon>Eukaryota</taxon>
        <taxon>Viridiplantae</taxon>
        <taxon>Streptophyta</taxon>
        <taxon>Embryophyta</taxon>
        <taxon>Tracheophyta</taxon>
        <taxon>Spermatophyta</taxon>
        <taxon>Magnoliopsida</taxon>
        <taxon>Liliopsida</taxon>
        <taxon>Poales</taxon>
        <taxon>Poaceae</taxon>
        <taxon>BOP clade</taxon>
        <taxon>Oryzoideae</taxon>
        <taxon>Oryzeae</taxon>
        <taxon>Zizaniinae</taxon>
        <taxon>Zizania</taxon>
    </lineage>
</organism>
<comment type="caution">
    <text evidence="1">The sequence shown here is derived from an EMBL/GenBank/DDBJ whole genome shotgun (WGS) entry which is preliminary data.</text>
</comment>
<reference evidence="1" key="2">
    <citation type="submission" date="2021-02" db="EMBL/GenBank/DDBJ databases">
        <authorList>
            <person name="Kimball J.A."/>
            <person name="Haas M.W."/>
            <person name="Macchietto M."/>
            <person name="Kono T."/>
            <person name="Duquette J."/>
            <person name="Shao M."/>
        </authorList>
    </citation>
    <scope>NUCLEOTIDE SEQUENCE</scope>
    <source>
        <tissue evidence="1">Fresh leaf tissue</tissue>
    </source>
</reference>
<protein>
    <submittedName>
        <fullName evidence="1">Uncharacterized protein</fullName>
    </submittedName>
</protein>
<keyword evidence="2" id="KW-1185">Reference proteome</keyword>